<dbReference type="Proteomes" id="UP000007800">
    <property type="component" value="Unassembled WGS sequence"/>
</dbReference>
<dbReference type="InParanoid" id="C5LF45"/>
<dbReference type="RefSeq" id="XP_002772813.1">
    <property type="nucleotide sequence ID" value="XM_002772767.1"/>
</dbReference>
<dbReference type="OrthoDB" id="418142at2759"/>
<proteinExistence type="inferred from homology"/>
<name>C5LF45_PERM5</name>
<dbReference type="Pfam" id="PF12640">
    <property type="entry name" value="UPF0489"/>
    <property type="match status" value="1"/>
</dbReference>
<evidence type="ECO:0000256" key="1">
    <source>
        <dbReference type="ARBA" id="ARBA00007099"/>
    </source>
</evidence>
<dbReference type="PANTHER" id="PTHR13225:SF3">
    <property type="entry name" value="UPF0489 PROTEIN C5ORF22"/>
    <property type="match status" value="1"/>
</dbReference>
<organism evidence="3">
    <name type="scientific">Perkinsus marinus (strain ATCC 50983 / TXsc)</name>
    <dbReference type="NCBI Taxonomy" id="423536"/>
    <lineage>
        <taxon>Eukaryota</taxon>
        <taxon>Sar</taxon>
        <taxon>Alveolata</taxon>
        <taxon>Perkinsozoa</taxon>
        <taxon>Perkinsea</taxon>
        <taxon>Perkinsida</taxon>
        <taxon>Perkinsidae</taxon>
        <taxon>Perkinsus</taxon>
    </lineage>
</organism>
<sequence length="272" mass="30393">MPYSHTEGLPAVHMAVRRGWIPGDQKLQVLHVDAHPDLAASKAIESEDIFEDQLDLYTKLENDVYGISAWLLPAVLQGHIGEVVWCRPTWADQLPDGHHRGLWVGFQDGRMRVWTGLPYWSAEDEAVDPSSGVEPESPSCSFELLVTTAPDLPQHKAAATPAPWILDIDLDYFSCLNPVPIECPTLPAHKSTREEIVHAIAEIEDVLSSSYKYRPGLVIVARSDEDGFTPPQEVDGIQQRVLDMLHRLYGDCRVLPITCIEDFYQLSTLGFS</sequence>
<dbReference type="PANTHER" id="PTHR13225">
    <property type="entry name" value="MISEXPRESSION SUPPRESSOR OF RAS 6"/>
    <property type="match status" value="1"/>
</dbReference>
<comment type="similarity">
    <text evidence="1">Belongs to the UPF0489 family.</text>
</comment>
<reference evidence="2 3" key="1">
    <citation type="submission" date="2008-07" db="EMBL/GenBank/DDBJ databases">
        <authorList>
            <person name="El-Sayed N."/>
            <person name="Caler E."/>
            <person name="Inman J."/>
            <person name="Amedeo P."/>
            <person name="Hass B."/>
            <person name="Wortman J."/>
        </authorList>
    </citation>
    <scope>NUCLEOTIDE SEQUENCE [LARGE SCALE GENOMIC DNA]</scope>
    <source>
        <strain evidence="3">ATCC 50983 / TXsc</strain>
    </source>
</reference>
<protein>
    <submittedName>
        <fullName evidence="2">Uncharacterized protein</fullName>
    </submittedName>
</protein>
<dbReference type="EMBL" id="GG681416">
    <property type="protein sequence ID" value="EER04629.1"/>
    <property type="molecule type" value="Genomic_DNA"/>
</dbReference>
<dbReference type="GeneID" id="9037682"/>
<dbReference type="InterPro" id="IPR024131">
    <property type="entry name" value="UPF0489"/>
</dbReference>
<keyword evidence="3" id="KW-1185">Reference proteome</keyword>
<accession>C5LF45</accession>
<dbReference type="OMA" id="PYSHTEG"/>
<evidence type="ECO:0000313" key="3">
    <source>
        <dbReference type="Proteomes" id="UP000007800"/>
    </source>
</evidence>
<evidence type="ECO:0000313" key="2">
    <source>
        <dbReference type="EMBL" id="EER04629.1"/>
    </source>
</evidence>
<gene>
    <name evidence="2" type="ORF">Pmar_PMAR019663</name>
</gene>
<dbReference type="AlphaFoldDB" id="C5LF45"/>